<evidence type="ECO:0000256" key="3">
    <source>
        <dbReference type="ARBA" id="ARBA00006190"/>
    </source>
</evidence>
<dbReference type="Gene3D" id="1.10.287.1060">
    <property type="entry name" value="ESAT-6-like"/>
    <property type="match status" value="1"/>
</dbReference>
<feature type="compositionally biased region" description="Polar residues" evidence="10">
    <location>
        <begin position="185"/>
        <end position="195"/>
    </location>
</feature>
<feature type="compositionally biased region" description="Polar residues" evidence="10">
    <location>
        <begin position="157"/>
        <end position="167"/>
    </location>
</feature>
<evidence type="ECO:0000256" key="6">
    <source>
        <dbReference type="ARBA" id="ARBA00022753"/>
    </source>
</evidence>
<dbReference type="EMBL" id="JASSZA010000013">
    <property type="protein sequence ID" value="KAK2095586.1"/>
    <property type="molecule type" value="Genomic_DNA"/>
</dbReference>
<keyword evidence="9" id="KW-0472">Membrane</keyword>
<comment type="subcellular location">
    <subcellularLocation>
        <location evidence="1">Cytoplasm</location>
        <location evidence="1">Cytosol</location>
    </subcellularLocation>
    <subcellularLocation>
        <location evidence="2">Late endosome membrane</location>
        <topology evidence="2">Peripheral membrane protein</topology>
    </subcellularLocation>
</comment>
<comment type="similarity">
    <text evidence="3">Belongs to the SNF7 family.</text>
</comment>
<evidence type="ECO:0000313" key="11">
    <source>
        <dbReference type="EMBL" id="KAK2095586.1"/>
    </source>
</evidence>
<evidence type="ECO:0000256" key="4">
    <source>
        <dbReference type="ARBA" id="ARBA00022448"/>
    </source>
</evidence>
<evidence type="ECO:0000256" key="9">
    <source>
        <dbReference type="ARBA" id="ARBA00023136"/>
    </source>
</evidence>
<comment type="caution">
    <text evidence="11">The sequence shown here is derived from an EMBL/GenBank/DDBJ whole genome shotgun (WGS) entry which is preliminary data.</text>
</comment>
<keyword evidence="4" id="KW-0813">Transport</keyword>
<dbReference type="PANTHER" id="PTHR22761:SF77">
    <property type="entry name" value="CHARGED MULTIVESICULAR BODY PROTEIN 4C"/>
    <property type="match status" value="1"/>
</dbReference>
<keyword evidence="8" id="KW-0175">Coiled coil</keyword>
<keyword evidence="5" id="KW-0963">Cytoplasm</keyword>
<evidence type="ECO:0000313" key="12">
    <source>
        <dbReference type="Proteomes" id="UP001266305"/>
    </source>
</evidence>
<dbReference type="PANTHER" id="PTHR22761">
    <property type="entry name" value="CHARGED MULTIVESICULAR BODY PROTEIN"/>
    <property type="match status" value="1"/>
</dbReference>
<evidence type="ECO:0000256" key="1">
    <source>
        <dbReference type="ARBA" id="ARBA00004514"/>
    </source>
</evidence>
<keyword evidence="7" id="KW-0653">Protein transport</keyword>
<organism evidence="11 12">
    <name type="scientific">Saguinus oedipus</name>
    <name type="common">Cotton-top tamarin</name>
    <name type="synonym">Oedipomidas oedipus</name>
    <dbReference type="NCBI Taxonomy" id="9490"/>
    <lineage>
        <taxon>Eukaryota</taxon>
        <taxon>Metazoa</taxon>
        <taxon>Chordata</taxon>
        <taxon>Craniata</taxon>
        <taxon>Vertebrata</taxon>
        <taxon>Euteleostomi</taxon>
        <taxon>Mammalia</taxon>
        <taxon>Eutheria</taxon>
        <taxon>Euarchontoglires</taxon>
        <taxon>Primates</taxon>
        <taxon>Haplorrhini</taxon>
        <taxon>Platyrrhini</taxon>
        <taxon>Cebidae</taxon>
        <taxon>Callitrichinae</taxon>
        <taxon>Saguinus</taxon>
    </lineage>
</organism>
<dbReference type="Proteomes" id="UP001266305">
    <property type="component" value="Unassembled WGS sequence"/>
</dbReference>
<accession>A0ABQ9UFB8</accession>
<dbReference type="Pfam" id="PF03357">
    <property type="entry name" value="Snf7"/>
    <property type="match status" value="1"/>
</dbReference>
<dbReference type="Gene3D" id="6.10.250.1710">
    <property type="match status" value="1"/>
</dbReference>
<evidence type="ECO:0000256" key="8">
    <source>
        <dbReference type="ARBA" id="ARBA00023054"/>
    </source>
</evidence>
<keyword evidence="6" id="KW-0967">Endosome</keyword>
<keyword evidence="12" id="KW-1185">Reference proteome</keyword>
<gene>
    <name evidence="11" type="primary">CHMP4C</name>
    <name evidence="11" type="ORF">P7K49_027002</name>
</gene>
<proteinExistence type="inferred from homology"/>
<feature type="region of interest" description="Disordered" evidence="10">
    <location>
        <begin position="149"/>
        <end position="195"/>
    </location>
</feature>
<evidence type="ECO:0000256" key="2">
    <source>
        <dbReference type="ARBA" id="ARBA00004633"/>
    </source>
</evidence>
<evidence type="ECO:0000256" key="5">
    <source>
        <dbReference type="ARBA" id="ARBA00022490"/>
    </source>
</evidence>
<evidence type="ECO:0000256" key="7">
    <source>
        <dbReference type="ARBA" id="ARBA00022927"/>
    </source>
</evidence>
<dbReference type="InterPro" id="IPR005024">
    <property type="entry name" value="Snf7_fam"/>
</dbReference>
<name>A0ABQ9UFB8_SAGOE</name>
<evidence type="ECO:0000256" key="10">
    <source>
        <dbReference type="SAM" id="MobiDB-lite"/>
    </source>
</evidence>
<reference evidence="11 12" key="1">
    <citation type="submission" date="2023-05" db="EMBL/GenBank/DDBJ databases">
        <title>B98-5 Cell Line De Novo Hybrid Assembly: An Optical Mapping Approach.</title>
        <authorList>
            <person name="Kananen K."/>
            <person name="Auerbach J.A."/>
            <person name="Kautto E."/>
            <person name="Blachly J.S."/>
        </authorList>
    </citation>
    <scope>NUCLEOTIDE SEQUENCE [LARGE SCALE GENOMIC DNA]</scope>
    <source>
        <strain evidence="11">B95-8</strain>
        <tissue evidence="11">Cell line</tissue>
    </source>
</reference>
<sequence>MKNSVISAPADMDPHISWSLSLCGEENPHIALIIDVALKRKKRFEKQLTQIDGTLSTIEFQREALENSHTNTEVLRNMGFAAKAMKSVHENMDLNKIDDLMQEITEQQDIAQEISEAFSQRVGFGDDFDEDELMAELEELEQEELNKKMTNIRLPNVPSSSLPTQPERQPGMSFTARRTRAGLLPSSTTCGQIVP</sequence>
<protein>
    <submittedName>
        <fullName evidence="11">Charged multivesicular body protein 4C</fullName>
    </submittedName>
</protein>